<evidence type="ECO:0000313" key="1">
    <source>
        <dbReference type="EMBL" id="TBW31869.1"/>
    </source>
</evidence>
<dbReference type="EMBL" id="SJFN01000080">
    <property type="protein sequence ID" value="TBW31869.1"/>
    <property type="molecule type" value="Genomic_DNA"/>
</dbReference>
<proteinExistence type="predicted"/>
<keyword evidence="2" id="KW-1185">Reference proteome</keyword>
<evidence type="ECO:0000313" key="2">
    <source>
        <dbReference type="Proteomes" id="UP000292781"/>
    </source>
</evidence>
<accession>A0A4Q9VDV8</accession>
<organism evidence="1 2">
    <name type="scientific">Siculibacillus lacustris</name>
    <dbReference type="NCBI Taxonomy" id="1549641"/>
    <lineage>
        <taxon>Bacteria</taxon>
        <taxon>Pseudomonadati</taxon>
        <taxon>Pseudomonadota</taxon>
        <taxon>Alphaproteobacteria</taxon>
        <taxon>Hyphomicrobiales</taxon>
        <taxon>Ancalomicrobiaceae</taxon>
        <taxon>Siculibacillus</taxon>
    </lineage>
</organism>
<name>A0A4Q9VDV8_9HYPH</name>
<protein>
    <submittedName>
        <fullName evidence="1">Uncharacterized protein</fullName>
    </submittedName>
</protein>
<sequence>MTTVLVSYTTSWDTTRSVRSVDVKAIFDIGLCGGVMRADLDSDIARWADLIGDFKAFVAEKRRPDRADPPPFRRPLDGRWRIARARTQHLRGSLLASACRRTERNVLFARAAPGLDAHRPAHRFATTVAMSSPSPFSHRGPHPE</sequence>
<comment type="caution">
    <text evidence="1">The sequence shown here is derived from an EMBL/GenBank/DDBJ whole genome shotgun (WGS) entry which is preliminary data.</text>
</comment>
<dbReference type="RefSeq" id="WP_131312021.1">
    <property type="nucleotide sequence ID" value="NZ_SJFN01000080.1"/>
</dbReference>
<reference evidence="1 2" key="1">
    <citation type="submission" date="2019-02" db="EMBL/GenBank/DDBJ databases">
        <title>Siculibacillus lacustris gen. nov., sp. nov., a new rosette-forming bacterium isolated from a freshwater crater lake (Lake St. Ana, Romania).</title>
        <authorList>
            <person name="Felfoldi T."/>
            <person name="Marton Z."/>
            <person name="Szabo A."/>
            <person name="Mentes A."/>
            <person name="Boka K."/>
            <person name="Marialigeti K."/>
            <person name="Mathe I."/>
            <person name="Koncz M."/>
            <person name="Schumann P."/>
            <person name="Toth E."/>
        </authorList>
    </citation>
    <scope>NUCLEOTIDE SEQUENCE [LARGE SCALE GENOMIC DNA]</scope>
    <source>
        <strain evidence="1 2">SA-279</strain>
    </source>
</reference>
<dbReference type="OrthoDB" id="33037at2"/>
<dbReference type="Proteomes" id="UP000292781">
    <property type="component" value="Unassembled WGS sequence"/>
</dbReference>
<dbReference type="AlphaFoldDB" id="A0A4Q9VDV8"/>
<gene>
    <name evidence="1" type="ORF">EYW49_22745</name>
</gene>